<dbReference type="EMBL" id="FN668645">
    <property type="protein sequence ID" value="CBK21831.2"/>
    <property type="molecule type" value="Genomic_DNA"/>
</dbReference>
<dbReference type="Pfam" id="PF00752">
    <property type="entry name" value="XPG_N"/>
    <property type="match status" value="1"/>
</dbReference>
<dbReference type="GO" id="GO:0005634">
    <property type="term" value="C:nucleus"/>
    <property type="evidence" value="ECO:0007669"/>
    <property type="project" value="UniProtKB-SubCell"/>
</dbReference>
<keyword evidence="13" id="KW-1185">Reference proteome</keyword>
<keyword evidence="4" id="KW-0540">Nuclease</keyword>
<dbReference type="InterPro" id="IPR029060">
    <property type="entry name" value="PIN-like_dom_sf"/>
</dbReference>
<organism evidence="12">
    <name type="scientific">Blastocystis hominis</name>
    <dbReference type="NCBI Taxonomy" id="12968"/>
    <lineage>
        <taxon>Eukaryota</taxon>
        <taxon>Sar</taxon>
        <taxon>Stramenopiles</taxon>
        <taxon>Bigyra</taxon>
        <taxon>Opalozoa</taxon>
        <taxon>Opalinata</taxon>
        <taxon>Blastocystidae</taxon>
        <taxon>Blastocystis</taxon>
    </lineage>
</organism>
<dbReference type="RefSeq" id="XP_012895879.1">
    <property type="nucleotide sequence ID" value="XM_013040425.1"/>
</dbReference>
<dbReference type="CDD" id="cd09857">
    <property type="entry name" value="PIN_EXO1"/>
    <property type="match status" value="1"/>
</dbReference>
<dbReference type="GeneID" id="24922479"/>
<evidence type="ECO:0000259" key="10">
    <source>
        <dbReference type="SMART" id="SM00484"/>
    </source>
</evidence>
<proteinExistence type="predicted"/>
<dbReference type="SMART" id="SM00485">
    <property type="entry name" value="XPGN"/>
    <property type="match status" value="1"/>
</dbReference>
<keyword evidence="9" id="KW-0539">Nucleus</keyword>
<dbReference type="Gene3D" id="1.10.150.20">
    <property type="entry name" value="5' to 3' exonuclease, C-terminal subdomain"/>
    <property type="match status" value="1"/>
</dbReference>
<dbReference type="InParanoid" id="D8M192"/>
<protein>
    <submittedName>
        <fullName evidence="12">Uncharacterized protein</fullName>
    </submittedName>
</protein>
<dbReference type="InterPro" id="IPR044752">
    <property type="entry name" value="PIN-like_EXO1"/>
</dbReference>
<dbReference type="GO" id="GO:0017108">
    <property type="term" value="F:5'-flap endonuclease activity"/>
    <property type="evidence" value="ECO:0007669"/>
    <property type="project" value="TreeGrafter"/>
</dbReference>
<evidence type="ECO:0000256" key="9">
    <source>
        <dbReference type="ARBA" id="ARBA00023242"/>
    </source>
</evidence>
<dbReference type="GO" id="GO:0006281">
    <property type="term" value="P:DNA repair"/>
    <property type="evidence" value="ECO:0007669"/>
    <property type="project" value="UniProtKB-KW"/>
</dbReference>
<name>D8M192_BLAHO</name>
<evidence type="ECO:0000256" key="8">
    <source>
        <dbReference type="ARBA" id="ARBA00023204"/>
    </source>
</evidence>
<feature type="domain" description="XPG N-terminal" evidence="11">
    <location>
        <begin position="9"/>
        <end position="108"/>
    </location>
</feature>
<evidence type="ECO:0000256" key="1">
    <source>
        <dbReference type="ARBA" id="ARBA00004123"/>
    </source>
</evidence>
<keyword evidence="5" id="KW-0227">DNA damage</keyword>
<dbReference type="OrthoDB" id="26491at2759"/>
<gene>
    <name evidence="12" type="ORF">GSBLH_T00006354001</name>
</gene>
<evidence type="ECO:0000313" key="13">
    <source>
        <dbReference type="Proteomes" id="UP000008312"/>
    </source>
</evidence>
<sequence length="276" mass="31567">MNVHSSTTMGIYNAYKKIKPELLKPVNLSDYRGKRAAVDIMCWLHKGIYSCGKELCLSMPTKKYVNYCMRFVNLLLQNDIVPIIVFDGADLPIKEATNNERKEKRSLALKRAKEYEANCDVKNALIYYSSAVDITPDLYIPLIKELIAHNISYIVAPYEADAELAYLSRMNLVDFVITIDSDLIAFGCSKILFDLNNQGAGFEFSRKDLFLSESLSFTQFTEEMALCFFILLGCDYLKNPKQWGWKRLFPIIEKGKTASQIIELVCERAHMDELCV</sequence>
<feature type="domain" description="XPG-I" evidence="10">
    <location>
        <begin position="147"/>
        <end position="217"/>
    </location>
</feature>
<dbReference type="FunFam" id="3.40.50.1010:FF:000002">
    <property type="entry name" value="Exonuclease 1, putative"/>
    <property type="match status" value="1"/>
</dbReference>
<evidence type="ECO:0000259" key="11">
    <source>
        <dbReference type="SMART" id="SM00485"/>
    </source>
</evidence>
<dbReference type="InterPro" id="IPR006084">
    <property type="entry name" value="XPG/Rad2"/>
</dbReference>
<dbReference type="AlphaFoldDB" id="D8M192"/>
<accession>D8M192</accession>
<dbReference type="GO" id="GO:0046872">
    <property type="term" value="F:metal ion binding"/>
    <property type="evidence" value="ECO:0007669"/>
    <property type="project" value="UniProtKB-KW"/>
</dbReference>
<keyword evidence="4" id="KW-0378">Hydrolase</keyword>
<keyword evidence="7" id="KW-0496">Mitochondrion</keyword>
<keyword evidence="3" id="KW-0479">Metal-binding</keyword>
<dbReference type="InterPro" id="IPR006085">
    <property type="entry name" value="XPG_DNA_repair_N"/>
</dbReference>
<keyword evidence="2" id="KW-0597">Phosphoprotein</keyword>
<evidence type="ECO:0000256" key="4">
    <source>
        <dbReference type="ARBA" id="ARBA00022759"/>
    </source>
</evidence>
<evidence type="ECO:0000256" key="3">
    <source>
        <dbReference type="ARBA" id="ARBA00022723"/>
    </source>
</evidence>
<dbReference type="SMART" id="SM00484">
    <property type="entry name" value="XPGI"/>
    <property type="match status" value="1"/>
</dbReference>
<keyword evidence="4" id="KW-0255">Endonuclease</keyword>
<dbReference type="Pfam" id="PF00867">
    <property type="entry name" value="XPG_I"/>
    <property type="match status" value="1"/>
</dbReference>
<evidence type="ECO:0000256" key="7">
    <source>
        <dbReference type="ARBA" id="ARBA00023128"/>
    </source>
</evidence>
<evidence type="ECO:0000313" key="12">
    <source>
        <dbReference type="EMBL" id="CBK21831.2"/>
    </source>
</evidence>
<keyword evidence="6" id="KW-0460">Magnesium</keyword>
<dbReference type="InterPro" id="IPR006086">
    <property type="entry name" value="XPG-I_dom"/>
</dbReference>
<evidence type="ECO:0000256" key="2">
    <source>
        <dbReference type="ARBA" id="ARBA00022553"/>
    </source>
</evidence>
<dbReference type="PANTHER" id="PTHR11081:SF9">
    <property type="entry name" value="FLAP ENDONUCLEASE 1"/>
    <property type="match status" value="1"/>
</dbReference>
<evidence type="ECO:0000256" key="6">
    <source>
        <dbReference type="ARBA" id="ARBA00022842"/>
    </source>
</evidence>
<dbReference type="PANTHER" id="PTHR11081">
    <property type="entry name" value="FLAP ENDONUCLEASE FAMILY MEMBER"/>
    <property type="match status" value="1"/>
</dbReference>
<dbReference type="PRINTS" id="PR00853">
    <property type="entry name" value="XPGRADSUPER"/>
</dbReference>
<dbReference type="SUPFAM" id="SSF88723">
    <property type="entry name" value="PIN domain-like"/>
    <property type="match status" value="1"/>
</dbReference>
<comment type="subcellular location">
    <subcellularLocation>
        <location evidence="1">Nucleus</location>
    </subcellularLocation>
</comment>
<keyword evidence="8" id="KW-0234">DNA repair</keyword>
<reference evidence="12" key="1">
    <citation type="submission" date="2010-02" db="EMBL/GenBank/DDBJ databases">
        <title>Sequencing and annotation of the Blastocystis hominis genome.</title>
        <authorList>
            <person name="Wincker P."/>
        </authorList>
    </citation>
    <scope>NUCLEOTIDE SEQUENCE</scope>
    <source>
        <strain evidence="12">Singapore isolate B</strain>
    </source>
</reference>
<evidence type="ECO:0000256" key="5">
    <source>
        <dbReference type="ARBA" id="ARBA00022763"/>
    </source>
</evidence>
<dbReference type="Gene3D" id="3.40.50.1010">
    <property type="entry name" value="5'-nuclease"/>
    <property type="match status" value="1"/>
</dbReference>
<dbReference type="OMA" id="FSEARKC"/>
<dbReference type="Proteomes" id="UP000008312">
    <property type="component" value="Unassembled WGS sequence"/>
</dbReference>